<feature type="domain" description="Tyr recombinase" evidence="5">
    <location>
        <begin position="172"/>
        <end position="373"/>
    </location>
</feature>
<dbReference type="PROSITE" id="PS51898">
    <property type="entry name" value="TYR_RECOMBINASE"/>
    <property type="match status" value="1"/>
</dbReference>
<accession>J1F4K6</accession>
<dbReference type="Proteomes" id="UP000050898">
    <property type="component" value="Unassembled WGS sequence"/>
</dbReference>
<dbReference type="AlphaFoldDB" id="J1F4K6"/>
<reference evidence="6 7" key="1">
    <citation type="journal article" date="2015" name="Genome Announc.">
        <title>Expanding the biotechnology potential of lactobacilli through comparative genomics of 213 strains and associated genera.</title>
        <authorList>
            <person name="Sun Z."/>
            <person name="Harris H.M."/>
            <person name="McCann A."/>
            <person name="Guo C."/>
            <person name="Argimon S."/>
            <person name="Zhang W."/>
            <person name="Yang X."/>
            <person name="Jeffery I.B."/>
            <person name="Cooney J.C."/>
            <person name="Kagawa T.F."/>
            <person name="Liu W."/>
            <person name="Song Y."/>
            <person name="Salvetti E."/>
            <person name="Wrobel A."/>
            <person name="Rasinkangas P."/>
            <person name="Parkhill J."/>
            <person name="Rea M.C."/>
            <person name="O'Sullivan O."/>
            <person name="Ritari J."/>
            <person name="Douillard F.P."/>
            <person name="Paul Ross R."/>
            <person name="Yang R."/>
            <person name="Briner A.E."/>
            <person name="Felis G.E."/>
            <person name="de Vos W.M."/>
            <person name="Barrangou R."/>
            <person name="Klaenhammer T.R."/>
            <person name="Caufield P.W."/>
            <person name="Cui Y."/>
            <person name="Zhang H."/>
            <person name="O'Toole P.W."/>
        </authorList>
    </citation>
    <scope>NUCLEOTIDE SEQUENCE [LARGE SCALE GENOMIC DNA]</scope>
    <source>
        <strain evidence="6 7">DSM 20444</strain>
    </source>
</reference>
<dbReference type="GO" id="GO:0006310">
    <property type="term" value="P:DNA recombination"/>
    <property type="evidence" value="ECO:0007669"/>
    <property type="project" value="UniProtKB-KW"/>
</dbReference>
<evidence type="ECO:0000256" key="1">
    <source>
        <dbReference type="ARBA" id="ARBA00008857"/>
    </source>
</evidence>
<keyword evidence="7" id="KW-1185">Reference proteome</keyword>
<dbReference type="EMBL" id="AYYH01000001">
    <property type="protein sequence ID" value="KRN11607.1"/>
    <property type="molecule type" value="Genomic_DNA"/>
</dbReference>
<dbReference type="InterPro" id="IPR011010">
    <property type="entry name" value="DNA_brk_join_enz"/>
</dbReference>
<dbReference type="Pfam" id="PF14659">
    <property type="entry name" value="Phage_int_SAM_3"/>
    <property type="match status" value="1"/>
</dbReference>
<dbReference type="InterPro" id="IPR050808">
    <property type="entry name" value="Phage_Integrase"/>
</dbReference>
<dbReference type="InterPro" id="IPR004107">
    <property type="entry name" value="Integrase_SAM-like_N"/>
</dbReference>
<dbReference type="OrthoDB" id="9803188at2"/>
<sequence>MASFSKYKTQKGTFWRFQLFYTDPITKKRKRVGRGQFLTKTQAKLAAELFEKKIQQSYKKNERYPFKEVYELWFENYKLTTKESTWTTTKRNFENHILPIFKDMDIPEIRTLDCQNAVNFWFKKPLHNYKRFFNGLSTVLEYAVRMEIIDKNPASAVIVPKAKQQDIKKRDTKKEYYTRDELKMFLDSLHEFGSFQSYTFFRLLAFTGMRKGEALALNWSDINFSQKKININKTQSNGDGKLVIQSTKTEASERTIFMDNKTTEVLRKWHKLQKVDLFQLGFNSNSKKQLVFASTINKMHNPNKPRVWMTRITKEYDLKHIPVHGFRHTYATLAIQGGMPPKQLQAQLGHRDIRTTLDIYTSVTKEQKQDTAERFTSFVNF</sequence>
<evidence type="ECO:0000259" key="5">
    <source>
        <dbReference type="PROSITE" id="PS51898"/>
    </source>
</evidence>
<proteinExistence type="inferred from homology"/>
<dbReference type="PATRIC" id="fig|1046596.6.peg.142"/>
<evidence type="ECO:0000256" key="4">
    <source>
        <dbReference type="ARBA" id="ARBA00023172"/>
    </source>
</evidence>
<evidence type="ECO:0000313" key="6">
    <source>
        <dbReference type="EMBL" id="KRN11607.1"/>
    </source>
</evidence>
<protein>
    <submittedName>
        <fullName evidence="6">Phage integrase</fullName>
    </submittedName>
</protein>
<dbReference type="RefSeq" id="WP_003688181.1">
    <property type="nucleotide sequence ID" value="NZ_AKKT01000046.1"/>
</dbReference>
<keyword evidence="2" id="KW-0229">DNA integration</keyword>
<dbReference type="GO" id="GO:0015074">
    <property type="term" value="P:DNA integration"/>
    <property type="evidence" value="ECO:0007669"/>
    <property type="project" value="UniProtKB-KW"/>
</dbReference>
<dbReference type="PANTHER" id="PTHR30629">
    <property type="entry name" value="PROPHAGE INTEGRASE"/>
    <property type="match status" value="1"/>
</dbReference>
<dbReference type="Gene3D" id="1.10.443.10">
    <property type="entry name" value="Intergrase catalytic core"/>
    <property type="match status" value="1"/>
</dbReference>
<dbReference type="InterPro" id="IPR013762">
    <property type="entry name" value="Integrase-like_cat_sf"/>
</dbReference>
<dbReference type="CDD" id="cd01189">
    <property type="entry name" value="INT_ICEBs1_C_like"/>
    <property type="match status" value="1"/>
</dbReference>
<keyword evidence="4" id="KW-0233">DNA recombination</keyword>
<dbReference type="InterPro" id="IPR002104">
    <property type="entry name" value="Integrase_catalytic"/>
</dbReference>
<dbReference type="Gene3D" id="1.10.150.130">
    <property type="match status" value="1"/>
</dbReference>
<evidence type="ECO:0000256" key="2">
    <source>
        <dbReference type="ARBA" id="ARBA00022908"/>
    </source>
</evidence>
<comment type="similarity">
    <text evidence="1">Belongs to the 'phage' integrase family.</text>
</comment>
<dbReference type="GO" id="GO:0003677">
    <property type="term" value="F:DNA binding"/>
    <property type="evidence" value="ECO:0007669"/>
    <property type="project" value="UniProtKB-KW"/>
</dbReference>
<keyword evidence="3" id="KW-0238">DNA-binding</keyword>
<evidence type="ECO:0000256" key="3">
    <source>
        <dbReference type="ARBA" id="ARBA00023125"/>
    </source>
</evidence>
<dbReference type="PANTHER" id="PTHR30629:SF6">
    <property type="entry name" value="PROPHAGE INTEGRASE INTA-RELATED"/>
    <property type="match status" value="1"/>
</dbReference>
<dbReference type="SUPFAM" id="SSF56349">
    <property type="entry name" value="DNA breaking-rejoining enzymes"/>
    <property type="match status" value="1"/>
</dbReference>
<dbReference type="GeneID" id="98315963"/>
<comment type="caution">
    <text evidence="6">The sequence shown here is derived from an EMBL/GenBank/DDBJ whole genome shotgun (WGS) entry which is preliminary data.</text>
</comment>
<name>J1F4K6_9LACO</name>
<evidence type="ECO:0000313" key="7">
    <source>
        <dbReference type="Proteomes" id="UP000050898"/>
    </source>
</evidence>
<dbReference type="Pfam" id="PF00589">
    <property type="entry name" value="Phage_integrase"/>
    <property type="match status" value="1"/>
</dbReference>
<gene>
    <name evidence="6" type="ORF">FD00_GL000140</name>
</gene>
<organism evidence="6 7">
    <name type="scientific">Liquorilactobacillus mali KCTC 3596 = DSM 20444</name>
    <dbReference type="NCBI Taxonomy" id="1046596"/>
    <lineage>
        <taxon>Bacteria</taxon>
        <taxon>Bacillati</taxon>
        <taxon>Bacillota</taxon>
        <taxon>Bacilli</taxon>
        <taxon>Lactobacillales</taxon>
        <taxon>Lactobacillaceae</taxon>
        <taxon>Liquorilactobacillus</taxon>
    </lineage>
</organism>
<dbReference type="InterPro" id="IPR010998">
    <property type="entry name" value="Integrase_recombinase_N"/>
</dbReference>